<dbReference type="Gene3D" id="3.10.570.10">
    <property type="entry name" value="sex pheromone staph- cam373 precursor domain"/>
    <property type="match status" value="1"/>
</dbReference>
<feature type="compositionally biased region" description="Polar residues" evidence="1">
    <location>
        <begin position="112"/>
        <end position="121"/>
    </location>
</feature>
<evidence type="ECO:0000313" key="3">
    <source>
        <dbReference type="EMBL" id="HJC35732.1"/>
    </source>
</evidence>
<feature type="region of interest" description="Disordered" evidence="1">
    <location>
        <begin position="109"/>
        <end position="132"/>
    </location>
</feature>
<feature type="signal peptide" evidence="2">
    <location>
        <begin position="1"/>
        <end position="19"/>
    </location>
</feature>
<dbReference type="AlphaFoldDB" id="A0A9D2NNV5"/>
<dbReference type="CDD" id="cd13441">
    <property type="entry name" value="CamS_repeat_1"/>
    <property type="match status" value="1"/>
</dbReference>
<reference evidence="3" key="1">
    <citation type="journal article" date="2021" name="PeerJ">
        <title>Extensive microbial diversity within the chicken gut microbiome revealed by metagenomics and culture.</title>
        <authorList>
            <person name="Gilroy R."/>
            <person name="Ravi A."/>
            <person name="Getino M."/>
            <person name="Pursley I."/>
            <person name="Horton D.L."/>
            <person name="Alikhan N.F."/>
            <person name="Baker D."/>
            <person name="Gharbi K."/>
            <person name="Hall N."/>
            <person name="Watson M."/>
            <person name="Adriaenssens E.M."/>
            <person name="Foster-Nyarko E."/>
            <person name="Jarju S."/>
            <person name="Secka A."/>
            <person name="Antonio M."/>
            <person name="Oren A."/>
            <person name="Chaudhuri R.R."/>
            <person name="La Ragione R."/>
            <person name="Hildebrand F."/>
            <person name="Pallen M.J."/>
        </authorList>
    </citation>
    <scope>NUCLEOTIDE SEQUENCE</scope>
    <source>
        <strain evidence="3">CHK187-11901</strain>
    </source>
</reference>
<evidence type="ECO:0000256" key="2">
    <source>
        <dbReference type="SAM" id="SignalP"/>
    </source>
</evidence>
<comment type="caution">
    <text evidence="3">The sequence shown here is derived from an EMBL/GenBank/DDBJ whole genome shotgun (WGS) entry which is preliminary data.</text>
</comment>
<evidence type="ECO:0000256" key="1">
    <source>
        <dbReference type="SAM" id="MobiDB-lite"/>
    </source>
</evidence>
<organism evidence="3 4">
    <name type="scientific">Candidatus Merdibacter merdavium</name>
    <dbReference type="NCBI Taxonomy" id="2838692"/>
    <lineage>
        <taxon>Bacteria</taxon>
        <taxon>Bacillati</taxon>
        <taxon>Bacillota</taxon>
        <taxon>Erysipelotrichia</taxon>
        <taxon>Erysipelotrichales</taxon>
        <taxon>Erysipelotrichaceae</taxon>
        <taxon>Merdibacter</taxon>
    </lineage>
</organism>
<evidence type="ECO:0000313" key="4">
    <source>
        <dbReference type="Proteomes" id="UP000823896"/>
    </source>
</evidence>
<sequence length="362" mass="39295">MKKLKMMLACVLTVFALGACDSEDLSNRTETQTVAAEGDYSAVLPFHASDARQKHTSVISDQGERFNIVTGLMELSKAHFNPNDVAFKESQFLTYDILDASDYTTGLLGRASDSNPDGLNQRSDESFDTGDGGSANGIAPLIDIYELDWYSGSDLAGISLAMVVTTETVDSDNNSVSISEERLKVFAETQGKKLNSYMRDNFPEISRNLPILITVYCLSNDETLPGNFIQQAYFTSNSANFSDIDEEWMLLPSDDFEKQDADVSSQFSTLKNGLSGVSPDDVFIVGQGRFVDGSLAELDITVNLHAKTGAEAIALAQYVYGQTSLFTSTNYEISIDISSDNDHVAVINRAAGSGSAEITMLI</sequence>
<protein>
    <submittedName>
        <fullName evidence="3">CamS family sex pheromone protein</fullName>
    </submittedName>
</protein>
<dbReference type="Pfam" id="PF07537">
    <property type="entry name" value="CamS"/>
    <property type="match status" value="1"/>
</dbReference>
<dbReference type="PROSITE" id="PS51257">
    <property type="entry name" value="PROKAR_LIPOPROTEIN"/>
    <property type="match status" value="1"/>
</dbReference>
<keyword evidence="2" id="KW-0732">Signal</keyword>
<reference evidence="3" key="2">
    <citation type="submission" date="2021-04" db="EMBL/GenBank/DDBJ databases">
        <authorList>
            <person name="Gilroy R."/>
        </authorList>
    </citation>
    <scope>NUCLEOTIDE SEQUENCE</scope>
    <source>
        <strain evidence="3">CHK187-11901</strain>
    </source>
</reference>
<feature type="chain" id="PRO_5039086321" evidence="2">
    <location>
        <begin position="20"/>
        <end position="362"/>
    </location>
</feature>
<proteinExistence type="predicted"/>
<dbReference type="InterPro" id="IPR011426">
    <property type="entry name" value="CamS"/>
</dbReference>
<gene>
    <name evidence="3" type="ORF">H9702_01195</name>
</gene>
<dbReference type="EMBL" id="DWWM01000005">
    <property type="protein sequence ID" value="HJC35732.1"/>
    <property type="molecule type" value="Genomic_DNA"/>
</dbReference>
<name>A0A9D2NNV5_9FIRM</name>
<accession>A0A9D2NNV5</accession>
<dbReference type="Proteomes" id="UP000823896">
    <property type="component" value="Unassembled WGS sequence"/>
</dbReference>